<dbReference type="GO" id="GO:0051301">
    <property type="term" value="P:cell division"/>
    <property type="evidence" value="ECO:0007669"/>
    <property type="project" value="UniProtKB-KW"/>
</dbReference>
<keyword evidence="2" id="KW-0677">Repeat</keyword>
<keyword evidence="10" id="KW-1185">Reference proteome</keyword>
<keyword evidence="6" id="KW-0131">Cell cycle</keyword>
<dbReference type="GO" id="GO:0031145">
    <property type="term" value="P:anaphase-promoting complex-dependent catabolic process"/>
    <property type="evidence" value="ECO:0007669"/>
    <property type="project" value="EnsemblFungi"/>
</dbReference>
<dbReference type="SMART" id="SM00028">
    <property type="entry name" value="TPR"/>
    <property type="match status" value="7"/>
</dbReference>
<evidence type="ECO:0000313" key="10">
    <source>
        <dbReference type="Proteomes" id="UP000095023"/>
    </source>
</evidence>
<dbReference type="AlphaFoldDB" id="A0A1E4TM06"/>
<dbReference type="Proteomes" id="UP000095023">
    <property type="component" value="Unassembled WGS sequence"/>
</dbReference>
<dbReference type="Gene3D" id="1.25.40.10">
    <property type="entry name" value="Tetratricopeptide repeat domain"/>
    <property type="match status" value="2"/>
</dbReference>
<evidence type="ECO:0000313" key="9">
    <source>
        <dbReference type="EMBL" id="ODV92784.1"/>
    </source>
</evidence>
<dbReference type="EMBL" id="KV453841">
    <property type="protein sequence ID" value="ODV92784.1"/>
    <property type="molecule type" value="Genomic_DNA"/>
</dbReference>
<dbReference type="Pfam" id="PF13181">
    <property type="entry name" value="TPR_8"/>
    <property type="match status" value="2"/>
</dbReference>
<evidence type="ECO:0000256" key="3">
    <source>
        <dbReference type="ARBA" id="ARBA00022776"/>
    </source>
</evidence>
<dbReference type="GO" id="GO:0005680">
    <property type="term" value="C:anaphase-promoting complex"/>
    <property type="evidence" value="ECO:0007669"/>
    <property type="project" value="EnsemblFungi"/>
</dbReference>
<keyword evidence="5 7" id="KW-0802">TPR repeat</keyword>
<organism evidence="9 10">
    <name type="scientific">Tortispora caseinolytica NRRL Y-17796</name>
    <dbReference type="NCBI Taxonomy" id="767744"/>
    <lineage>
        <taxon>Eukaryota</taxon>
        <taxon>Fungi</taxon>
        <taxon>Dikarya</taxon>
        <taxon>Ascomycota</taxon>
        <taxon>Saccharomycotina</taxon>
        <taxon>Trigonopsidomycetes</taxon>
        <taxon>Trigonopsidales</taxon>
        <taxon>Trigonopsidaceae</taxon>
        <taxon>Tortispora</taxon>
    </lineage>
</organism>
<evidence type="ECO:0000256" key="1">
    <source>
        <dbReference type="ARBA" id="ARBA00022618"/>
    </source>
</evidence>
<sequence length="538" mass="61751">MNDEIHVLANDLAIVIPILLDRGLFQSAKWASELLDACPVDETNLDLPSYVPESATRLPSNPRKFLFAKSCFECKEYARAANILEKFSHDPVLWFMGLYAKYLAGECKRDQDGELILGRNSSSSTPNTYCNDLIQQLEARPEDVQNDPFLLYLHGTIALQLNQHQTAIDSLIASINLFPYIWSAFVDLSRTITSVSHLATVLDQINESPMKSIFRISIEQELAQHSPALVSSIESWQMALPNSLFIQVQRALVHYHSLEYQKAEALFDNIIKRDPFRIEDLDVFSNILYISGKAPKLSFLAQLTSSVDKLRPETCCIIANFYSIRNNHIKAITYYRRALMLNRSYLSAWTLMGHEFVELKNSHAAIESYRRATDINRRDFRAWYGLGQAYEVLDMHYYSLSYYQRAVALKPQDPRMWHAVASCYERLDRKEDAIKAFSRALELTGPDPVMHYRLGLLYDSTDDRDNAITHMRAVLEFETENDFVDEVSKARLWLAKRALADRDWAEAEELAAGLLQGQQNDVEEARSIVRDVRQQRGK</sequence>
<feature type="repeat" description="TPR" evidence="7">
    <location>
        <begin position="380"/>
        <end position="413"/>
    </location>
</feature>
<dbReference type="OrthoDB" id="10262026at2759"/>
<feature type="domain" description="Cdc23" evidence="8">
    <location>
        <begin position="18"/>
        <end position="251"/>
    </location>
</feature>
<dbReference type="PROSITE" id="PS50005">
    <property type="entry name" value="TPR"/>
    <property type="match status" value="4"/>
</dbReference>
<dbReference type="Pfam" id="PF13432">
    <property type="entry name" value="TPR_16"/>
    <property type="match status" value="1"/>
</dbReference>
<keyword evidence="1" id="KW-0132">Cell division</keyword>
<gene>
    <name evidence="9" type="ORF">CANCADRAFT_21590</name>
</gene>
<feature type="repeat" description="TPR" evidence="7">
    <location>
        <begin position="346"/>
        <end position="379"/>
    </location>
</feature>
<keyword evidence="3" id="KW-0498">Mitosis</keyword>
<dbReference type="PANTHER" id="PTHR12558">
    <property type="entry name" value="CELL DIVISION CYCLE 16,23,27"/>
    <property type="match status" value="1"/>
</dbReference>
<dbReference type="GO" id="GO:0030332">
    <property type="term" value="F:cyclin binding"/>
    <property type="evidence" value="ECO:0007669"/>
    <property type="project" value="EnsemblFungi"/>
</dbReference>
<feature type="repeat" description="TPR" evidence="7">
    <location>
        <begin position="448"/>
        <end position="481"/>
    </location>
</feature>
<evidence type="ECO:0000256" key="6">
    <source>
        <dbReference type="ARBA" id="ARBA00023306"/>
    </source>
</evidence>
<proteinExistence type="predicted"/>
<evidence type="ECO:0000256" key="7">
    <source>
        <dbReference type="PROSITE-ProRule" id="PRU00339"/>
    </source>
</evidence>
<dbReference type="InterPro" id="IPR011990">
    <property type="entry name" value="TPR-like_helical_dom_sf"/>
</dbReference>
<evidence type="ECO:0000259" key="8">
    <source>
        <dbReference type="Pfam" id="PF04049"/>
    </source>
</evidence>
<dbReference type="Pfam" id="PF13414">
    <property type="entry name" value="TPR_11"/>
    <property type="match status" value="1"/>
</dbReference>
<evidence type="ECO:0000256" key="2">
    <source>
        <dbReference type="ARBA" id="ARBA00022737"/>
    </source>
</evidence>
<dbReference type="Pfam" id="PF04049">
    <property type="entry name" value="ANAPC8"/>
    <property type="match status" value="1"/>
</dbReference>
<dbReference type="InterPro" id="IPR007192">
    <property type="entry name" value="APC8"/>
</dbReference>
<dbReference type="GO" id="GO:0045842">
    <property type="term" value="P:positive regulation of mitotic metaphase/anaphase transition"/>
    <property type="evidence" value="ECO:0007669"/>
    <property type="project" value="TreeGrafter"/>
</dbReference>
<evidence type="ECO:0000256" key="5">
    <source>
        <dbReference type="ARBA" id="ARBA00022803"/>
    </source>
</evidence>
<keyword evidence="4" id="KW-0833">Ubl conjugation pathway</keyword>
<dbReference type="SUPFAM" id="SSF48452">
    <property type="entry name" value="TPR-like"/>
    <property type="match status" value="2"/>
</dbReference>
<dbReference type="GO" id="GO:0016567">
    <property type="term" value="P:protein ubiquitination"/>
    <property type="evidence" value="ECO:0007669"/>
    <property type="project" value="EnsemblFungi"/>
</dbReference>
<dbReference type="GO" id="GO:0061630">
    <property type="term" value="F:ubiquitin protein ligase activity"/>
    <property type="evidence" value="ECO:0007669"/>
    <property type="project" value="EnsemblFungi"/>
</dbReference>
<reference evidence="10" key="1">
    <citation type="submission" date="2016-02" db="EMBL/GenBank/DDBJ databases">
        <title>Comparative genomics of biotechnologically important yeasts.</title>
        <authorList>
            <consortium name="DOE Joint Genome Institute"/>
            <person name="Riley R."/>
            <person name="Haridas S."/>
            <person name="Wolfe K.H."/>
            <person name="Lopes M.R."/>
            <person name="Hittinger C.T."/>
            <person name="Goker M."/>
            <person name="Salamov A."/>
            <person name="Wisecaver J."/>
            <person name="Long T.M."/>
            <person name="Aerts A.L."/>
            <person name="Barry K."/>
            <person name="Choi C."/>
            <person name="Clum A."/>
            <person name="Coughlan A.Y."/>
            <person name="Deshpande S."/>
            <person name="Douglass A.P."/>
            <person name="Hanson S.J."/>
            <person name="Klenk H.-P."/>
            <person name="Labutti K."/>
            <person name="Lapidus A."/>
            <person name="Lindquist E."/>
            <person name="Lipzen A."/>
            <person name="Meier-Kolthoff J.P."/>
            <person name="Ohm R.A."/>
            <person name="Otillar R.P."/>
            <person name="Pangilinan J."/>
            <person name="Peng Y."/>
            <person name="Rokas A."/>
            <person name="Rosa C.A."/>
            <person name="Scheuner C."/>
            <person name="Sibirny A.A."/>
            <person name="Slot J.C."/>
            <person name="Stielow J.B."/>
            <person name="Sun H."/>
            <person name="Kurtzman C.P."/>
            <person name="Blackwell M."/>
            <person name="Jeffries T.W."/>
            <person name="Grigoriev I.V."/>
        </authorList>
    </citation>
    <scope>NUCLEOTIDE SEQUENCE [LARGE SCALE GENOMIC DNA]</scope>
    <source>
        <strain evidence="10">NRRL Y-17796</strain>
    </source>
</reference>
<dbReference type="PANTHER" id="PTHR12558:SF10">
    <property type="entry name" value="CELL DIVISION CYCLE PROTEIN 23 HOMOLOG"/>
    <property type="match status" value="1"/>
</dbReference>
<evidence type="ECO:0000256" key="4">
    <source>
        <dbReference type="ARBA" id="ARBA00022786"/>
    </source>
</evidence>
<feature type="repeat" description="TPR" evidence="7">
    <location>
        <begin position="414"/>
        <end position="447"/>
    </location>
</feature>
<name>A0A1E4TM06_9ASCO</name>
<accession>A0A1E4TM06</accession>
<dbReference type="InterPro" id="IPR019734">
    <property type="entry name" value="TPR_rpt"/>
</dbReference>
<protein>
    <recommendedName>
        <fullName evidence="8">Cdc23 domain-containing protein</fullName>
    </recommendedName>
</protein>